<sequence length="215" mass="22079">MFTGLVSDIGVVERIAPRQGGARLTLRPGRLPVDALALGESIACSGACLTVVERGGGLVSFDAVPETLARTTLGAWRAGTKVNLERALALGDRLGGHLVAGHVDAVGEVIRRVPEGQGARLTVSLPPAIAPLVAEKGSIAIDGVSLTVARVTRTELDVALIPETLARTTLGEATAGTKVNLEADVVARHVARLREFDGPAGEDLARWGYGTGGAA</sequence>
<dbReference type="Proteomes" id="UP001162891">
    <property type="component" value="Chromosome"/>
</dbReference>
<proteinExistence type="predicted"/>
<evidence type="ECO:0000259" key="11">
    <source>
        <dbReference type="PROSITE" id="PS51177"/>
    </source>
</evidence>
<dbReference type="NCBIfam" id="TIGR00187">
    <property type="entry name" value="ribE"/>
    <property type="match status" value="1"/>
</dbReference>
<comment type="function">
    <text evidence="2">Catalyzes the dismutation of two molecules of 6,7-dimethyl-8-ribityllumazine, resulting in the formation of riboflavin and 5-amino-6-(D-ribitylamino)uracil.</text>
</comment>
<evidence type="ECO:0000256" key="2">
    <source>
        <dbReference type="ARBA" id="ARBA00002803"/>
    </source>
</evidence>
<dbReference type="EC" id="2.5.1.9" evidence="4 9"/>
<dbReference type="NCBIfam" id="NF006767">
    <property type="entry name" value="PRK09289.1"/>
    <property type="match status" value="1"/>
</dbReference>
<evidence type="ECO:0000256" key="4">
    <source>
        <dbReference type="ARBA" id="ARBA00012827"/>
    </source>
</evidence>
<dbReference type="CDD" id="cd00402">
    <property type="entry name" value="Riboflavin_synthase_like"/>
    <property type="match status" value="1"/>
</dbReference>
<comment type="pathway">
    <text evidence="3">Cofactor biosynthesis; riboflavin biosynthesis; riboflavin from 2-hydroxy-3-oxobutyl phosphate and 5-amino-6-(D-ribitylamino)uracil: step 2/2.</text>
</comment>
<evidence type="ECO:0000256" key="1">
    <source>
        <dbReference type="ARBA" id="ARBA00000968"/>
    </source>
</evidence>
<dbReference type="SUPFAM" id="SSF63380">
    <property type="entry name" value="Riboflavin synthase domain-like"/>
    <property type="match status" value="2"/>
</dbReference>
<dbReference type="InterPro" id="IPR023366">
    <property type="entry name" value="ATP_synth_asu-like_sf"/>
</dbReference>
<dbReference type="EMBL" id="AP025591">
    <property type="protein sequence ID" value="BDG05880.1"/>
    <property type="molecule type" value="Genomic_DNA"/>
</dbReference>
<dbReference type="RefSeq" id="WP_248355078.1">
    <property type="nucleotide sequence ID" value="NZ_AP025591.1"/>
</dbReference>
<dbReference type="PROSITE" id="PS51177">
    <property type="entry name" value="LUMAZINE_BIND"/>
    <property type="match status" value="2"/>
</dbReference>
<organism evidence="12 13">
    <name type="scientific">Anaeromyxobacter oryzae</name>
    <dbReference type="NCBI Taxonomy" id="2918170"/>
    <lineage>
        <taxon>Bacteria</taxon>
        <taxon>Pseudomonadati</taxon>
        <taxon>Myxococcota</taxon>
        <taxon>Myxococcia</taxon>
        <taxon>Myxococcales</taxon>
        <taxon>Cystobacterineae</taxon>
        <taxon>Anaeromyxobacteraceae</taxon>
        <taxon>Anaeromyxobacter</taxon>
    </lineage>
</organism>
<dbReference type="Gene3D" id="2.40.30.20">
    <property type="match status" value="2"/>
</dbReference>
<keyword evidence="6" id="KW-0686">Riboflavin biosynthesis</keyword>
<evidence type="ECO:0000256" key="7">
    <source>
        <dbReference type="ARBA" id="ARBA00022679"/>
    </source>
</evidence>
<keyword evidence="7" id="KW-0808">Transferase</keyword>
<dbReference type="PIRSF" id="PIRSF000498">
    <property type="entry name" value="Riboflavin_syn_A"/>
    <property type="match status" value="1"/>
</dbReference>
<evidence type="ECO:0000256" key="9">
    <source>
        <dbReference type="NCBIfam" id="TIGR00187"/>
    </source>
</evidence>
<evidence type="ECO:0000256" key="5">
    <source>
        <dbReference type="ARBA" id="ARBA00013950"/>
    </source>
</evidence>
<evidence type="ECO:0000256" key="10">
    <source>
        <dbReference type="PROSITE-ProRule" id="PRU00524"/>
    </source>
</evidence>
<feature type="domain" description="Lumazine-binding" evidence="11">
    <location>
        <begin position="98"/>
        <end position="194"/>
    </location>
</feature>
<comment type="catalytic activity">
    <reaction evidence="1">
        <text>2 6,7-dimethyl-8-(1-D-ribityl)lumazine + H(+) = 5-amino-6-(D-ribitylamino)uracil + riboflavin</text>
        <dbReference type="Rhea" id="RHEA:20772"/>
        <dbReference type="ChEBI" id="CHEBI:15378"/>
        <dbReference type="ChEBI" id="CHEBI:15934"/>
        <dbReference type="ChEBI" id="CHEBI:57986"/>
        <dbReference type="ChEBI" id="CHEBI:58201"/>
        <dbReference type="EC" id="2.5.1.9"/>
    </reaction>
</comment>
<evidence type="ECO:0000313" key="13">
    <source>
        <dbReference type="Proteomes" id="UP001162891"/>
    </source>
</evidence>
<dbReference type="InterPro" id="IPR017938">
    <property type="entry name" value="Riboflavin_synthase-like_b-brl"/>
</dbReference>
<feature type="repeat" description="Lumazine-binding" evidence="10">
    <location>
        <begin position="1"/>
        <end position="97"/>
    </location>
</feature>
<evidence type="ECO:0000256" key="3">
    <source>
        <dbReference type="ARBA" id="ARBA00004887"/>
    </source>
</evidence>
<keyword evidence="8" id="KW-0677">Repeat</keyword>
<gene>
    <name evidence="12" type="ORF">AMOR_48760</name>
</gene>
<dbReference type="Pfam" id="PF00677">
    <property type="entry name" value="Lum_binding"/>
    <property type="match status" value="2"/>
</dbReference>
<feature type="domain" description="Lumazine-binding" evidence="11">
    <location>
        <begin position="1"/>
        <end position="97"/>
    </location>
</feature>
<accession>A0ABN6N1M6</accession>
<dbReference type="PANTHER" id="PTHR21098:SF12">
    <property type="entry name" value="RIBOFLAVIN SYNTHASE"/>
    <property type="match status" value="1"/>
</dbReference>
<dbReference type="PANTHER" id="PTHR21098">
    <property type="entry name" value="RIBOFLAVIN SYNTHASE ALPHA CHAIN"/>
    <property type="match status" value="1"/>
</dbReference>
<evidence type="ECO:0000256" key="8">
    <source>
        <dbReference type="ARBA" id="ARBA00022737"/>
    </source>
</evidence>
<evidence type="ECO:0000313" key="12">
    <source>
        <dbReference type="EMBL" id="BDG05880.1"/>
    </source>
</evidence>
<name>A0ABN6N1M6_9BACT</name>
<feature type="repeat" description="Lumazine-binding" evidence="10">
    <location>
        <begin position="98"/>
        <end position="194"/>
    </location>
</feature>
<dbReference type="InterPro" id="IPR001783">
    <property type="entry name" value="Lumazine-bd"/>
</dbReference>
<evidence type="ECO:0000256" key="6">
    <source>
        <dbReference type="ARBA" id="ARBA00022619"/>
    </source>
</evidence>
<reference evidence="13" key="1">
    <citation type="journal article" date="2022" name="Int. J. Syst. Evol. Microbiol.">
        <title>Anaeromyxobacter oryzae sp. nov., Anaeromyxobacter diazotrophicus sp. nov. and Anaeromyxobacter paludicola sp. nov., isolated from paddy soils.</title>
        <authorList>
            <person name="Itoh H."/>
            <person name="Xu Z."/>
            <person name="Mise K."/>
            <person name="Masuda Y."/>
            <person name="Ushijima N."/>
            <person name="Hayakawa C."/>
            <person name="Shiratori Y."/>
            <person name="Senoo K."/>
        </authorList>
    </citation>
    <scope>NUCLEOTIDE SEQUENCE [LARGE SCALE GENOMIC DNA]</scope>
    <source>
        <strain evidence="13">Red232</strain>
    </source>
</reference>
<keyword evidence="13" id="KW-1185">Reference proteome</keyword>
<dbReference type="NCBIfam" id="NF009566">
    <property type="entry name" value="PRK13020.1"/>
    <property type="match status" value="1"/>
</dbReference>
<protein>
    <recommendedName>
        <fullName evidence="5 9">Riboflavin synthase</fullName>
        <ecNumber evidence="4 9">2.5.1.9</ecNumber>
    </recommendedName>
</protein>
<dbReference type="InterPro" id="IPR026017">
    <property type="entry name" value="Lumazine-bd_dom"/>
</dbReference>